<protein>
    <submittedName>
        <fullName evidence="1">Uncharacterized protein</fullName>
    </submittedName>
</protein>
<reference evidence="1 2" key="1">
    <citation type="submission" date="2018-05" db="EMBL/GenBank/DDBJ databases">
        <title>Complete genome sequence of Pseudomonas kribbensis 46-2(T).</title>
        <authorList>
            <person name="Jeong H."/>
            <person name="Lee S.-G."/>
            <person name="Rha E."/>
            <person name="Kim H."/>
        </authorList>
    </citation>
    <scope>NUCLEOTIDE SEQUENCE [LARGE SCALE GENOMIC DNA]</scope>
    <source>
        <strain evidence="1 2">46-2</strain>
    </source>
</reference>
<keyword evidence="2" id="KW-1185">Reference proteome</keyword>
<evidence type="ECO:0000313" key="1">
    <source>
        <dbReference type="EMBL" id="AXI61215.1"/>
    </source>
</evidence>
<proteinExistence type="predicted"/>
<name>A0A345RPJ9_9PSED</name>
<dbReference type="KEGG" id="pke:DLD99_12275"/>
<dbReference type="AlphaFoldDB" id="A0A345RPJ9"/>
<evidence type="ECO:0000313" key="2">
    <source>
        <dbReference type="Proteomes" id="UP000253720"/>
    </source>
</evidence>
<dbReference type="RefSeq" id="WP_114882398.1">
    <property type="nucleotide sequence ID" value="NZ_CP029608.1"/>
</dbReference>
<dbReference type="Proteomes" id="UP000253720">
    <property type="component" value="Chromosome"/>
</dbReference>
<sequence length="769" mass="86390">MSRHDSESDAFVGINDGYAHFQLSRALTAARENDADPQTLDRIERWRQVVGHLVQGSALYGSRTPFADLPEWVTLEVATGGFATGKLLAGGELTLYERRLAALIPGIRVGFERLDLNTWHLSDEGVGSLQAYLAKGNYQIDVPEEAALLTVAWFLKHQRIEEARTLIERIAPFFERLRFFPTVTDKQPFSMAEVEVFNVGYIRPRLSKSTAQPRLAVQKHVVENSLPLYDAAISLFLLTYQESWPCRYYPEGWFQRGIALGAQFDKTFESDPRSAGSSMNRVVELHALLKQCSFDPASLTGRQVGRIRKIVDDFLAKHGHPESEAHSKKRARQRDHVKASAHHLIAKAVSARLANYPDSEGISDFPPLLEPITSDEANLHAVMVGDAVPLSVRRRLERCRKGTVAELIDQGVITSGDTVARVLPTMTAEICSAGYRDATLRTLSVATYRAFRRRRSLLLLDMQRQVKIGDIPWVSALESEYEANASAVEGAKQALIEASALTLSAFPQAIIPNKLLQEFSSLVETAKLDLPIVEEVAADIFMGAFSSKFVKSARQSARMLTGSLYARYYDIDTDQLANLPDPPKSRRTRSYWQRSTNNSDALARLCTQRANVDIGTRHPATNGTIIEQQQIVTTQNLATLFGVLGLREVLHDRLSAMAQSCFEWICRRQQIQIQLYHARLVMLKNTAYAWRQMMFYLSMLDPVQLQSALKTIEMHFAAQSSEFRERFLPAMIGLRIAASGHPLTESRQKREGGKVFLGWTTERHWLMPS</sequence>
<accession>A0A345RPJ9</accession>
<dbReference type="EMBL" id="CP029608">
    <property type="protein sequence ID" value="AXI61215.1"/>
    <property type="molecule type" value="Genomic_DNA"/>
</dbReference>
<organism evidence="1 2">
    <name type="scientific">Pseudomonas kribbensis</name>
    <dbReference type="NCBI Taxonomy" id="1628086"/>
    <lineage>
        <taxon>Bacteria</taxon>
        <taxon>Pseudomonadati</taxon>
        <taxon>Pseudomonadota</taxon>
        <taxon>Gammaproteobacteria</taxon>
        <taxon>Pseudomonadales</taxon>
        <taxon>Pseudomonadaceae</taxon>
        <taxon>Pseudomonas</taxon>
    </lineage>
</organism>
<gene>
    <name evidence="1" type="ORF">DLD99_12275</name>
</gene>